<evidence type="ECO:0000256" key="1">
    <source>
        <dbReference type="SAM" id="MobiDB-lite"/>
    </source>
</evidence>
<feature type="region of interest" description="Disordered" evidence="1">
    <location>
        <begin position="26"/>
        <end position="53"/>
    </location>
</feature>
<dbReference type="GeneID" id="19211531"/>
<proteinExistence type="predicted"/>
<reference evidence="3" key="1">
    <citation type="journal article" date="2012" name="Science">
        <title>The Paleozoic origin of enzymatic lignin decomposition reconstructed from 31 fungal genomes.</title>
        <authorList>
            <person name="Floudas D."/>
            <person name="Binder M."/>
            <person name="Riley R."/>
            <person name="Barry K."/>
            <person name="Blanchette R.A."/>
            <person name="Henrissat B."/>
            <person name="Martinez A.T."/>
            <person name="Otillar R."/>
            <person name="Spatafora J.W."/>
            <person name="Yadav J.S."/>
            <person name="Aerts A."/>
            <person name="Benoit I."/>
            <person name="Boyd A."/>
            <person name="Carlson A."/>
            <person name="Copeland A."/>
            <person name="Coutinho P.M."/>
            <person name="de Vries R.P."/>
            <person name="Ferreira P."/>
            <person name="Findley K."/>
            <person name="Foster B."/>
            <person name="Gaskell J."/>
            <person name="Glotzer D."/>
            <person name="Gorecki P."/>
            <person name="Heitman J."/>
            <person name="Hesse C."/>
            <person name="Hori C."/>
            <person name="Igarashi K."/>
            <person name="Jurgens J.A."/>
            <person name="Kallen N."/>
            <person name="Kersten P."/>
            <person name="Kohler A."/>
            <person name="Kuees U."/>
            <person name="Kumar T.K.A."/>
            <person name="Kuo A."/>
            <person name="LaButti K."/>
            <person name="Larrondo L.F."/>
            <person name="Lindquist E."/>
            <person name="Ling A."/>
            <person name="Lombard V."/>
            <person name="Lucas S."/>
            <person name="Lundell T."/>
            <person name="Martin R."/>
            <person name="McLaughlin D.J."/>
            <person name="Morgenstern I."/>
            <person name="Morin E."/>
            <person name="Murat C."/>
            <person name="Nagy L.G."/>
            <person name="Nolan M."/>
            <person name="Ohm R.A."/>
            <person name="Patyshakuliyeva A."/>
            <person name="Rokas A."/>
            <person name="Ruiz-Duenas F.J."/>
            <person name="Sabat G."/>
            <person name="Salamov A."/>
            <person name="Samejima M."/>
            <person name="Schmutz J."/>
            <person name="Slot J.C."/>
            <person name="St John F."/>
            <person name="Stenlid J."/>
            <person name="Sun H."/>
            <person name="Sun S."/>
            <person name="Syed K."/>
            <person name="Tsang A."/>
            <person name="Wiebenga A."/>
            <person name="Young D."/>
            <person name="Pisabarro A."/>
            <person name="Eastwood D.C."/>
            <person name="Martin F."/>
            <person name="Cullen D."/>
            <person name="Grigoriev I.V."/>
            <person name="Hibbett D.S."/>
        </authorList>
    </citation>
    <scope>NUCLEOTIDE SEQUENCE [LARGE SCALE GENOMIC DNA]</scope>
    <source>
        <strain evidence="3">RWD-64-598 SS2</strain>
    </source>
</reference>
<dbReference type="RefSeq" id="XP_007772775.1">
    <property type="nucleotide sequence ID" value="XM_007774585.1"/>
</dbReference>
<dbReference type="EMBL" id="JH711584">
    <property type="protein sequence ID" value="EIW77396.1"/>
    <property type="molecule type" value="Genomic_DNA"/>
</dbReference>
<sequence length="53" mass="5448">MHGNGKPDSSVMYFCDAEVKAGRGGMGELSMSGPRDLNPLPVHAPVKGSMGSS</sequence>
<dbReference type="KEGG" id="cput:CONPUDRAFT_92523"/>
<keyword evidence="3" id="KW-1185">Reference proteome</keyword>
<accession>A0A5M3MEG4</accession>
<protein>
    <submittedName>
        <fullName evidence="2">Uncharacterized protein</fullName>
    </submittedName>
</protein>
<gene>
    <name evidence="2" type="ORF">CONPUDRAFT_92523</name>
</gene>
<name>A0A5M3MEG4_CONPW</name>
<dbReference type="AlphaFoldDB" id="A0A5M3MEG4"/>
<dbReference type="Proteomes" id="UP000053558">
    <property type="component" value="Unassembled WGS sequence"/>
</dbReference>
<comment type="caution">
    <text evidence="2">The sequence shown here is derived from an EMBL/GenBank/DDBJ whole genome shotgun (WGS) entry which is preliminary data.</text>
</comment>
<organism evidence="2 3">
    <name type="scientific">Coniophora puteana (strain RWD-64-598)</name>
    <name type="common">Brown rot fungus</name>
    <dbReference type="NCBI Taxonomy" id="741705"/>
    <lineage>
        <taxon>Eukaryota</taxon>
        <taxon>Fungi</taxon>
        <taxon>Dikarya</taxon>
        <taxon>Basidiomycota</taxon>
        <taxon>Agaricomycotina</taxon>
        <taxon>Agaricomycetes</taxon>
        <taxon>Agaricomycetidae</taxon>
        <taxon>Boletales</taxon>
        <taxon>Coniophorineae</taxon>
        <taxon>Coniophoraceae</taxon>
        <taxon>Coniophora</taxon>
    </lineage>
</organism>
<evidence type="ECO:0000313" key="2">
    <source>
        <dbReference type="EMBL" id="EIW77396.1"/>
    </source>
</evidence>
<evidence type="ECO:0000313" key="3">
    <source>
        <dbReference type="Proteomes" id="UP000053558"/>
    </source>
</evidence>